<organism evidence="1 2">
    <name type="scientific">Pseudocercospora eumusae</name>
    <dbReference type="NCBI Taxonomy" id="321146"/>
    <lineage>
        <taxon>Eukaryota</taxon>
        <taxon>Fungi</taxon>
        <taxon>Dikarya</taxon>
        <taxon>Ascomycota</taxon>
        <taxon>Pezizomycotina</taxon>
        <taxon>Dothideomycetes</taxon>
        <taxon>Dothideomycetidae</taxon>
        <taxon>Mycosphaerellales</taxon>
        <taxon>Mycosphaerellaceae</taxon>
        <taxon>Pseudocercospora</taxon>
    </lineage>
</organism>
<accession>A0A139HVM8</accession>
<dbReference type="Proteomes" id="UP000070133">
    <property type="component" value="Unassembled WGS sequence"/>
</dbReference>
<comment type="caution">
    <text evidence="1">The sequence shown here is derived from an EMBL/GenBank/DDBJ whole genome shotgun (WGS) entry which is preliminary data.</text>
</comment>
<gene>
    <name evidence="1" type="ORF">AC578_6013</name>
</gene>
<evidence type="ECO:0000313" key="2">
    <source>
        <dbReference type="Proteomes" id="UP000070133"/>
    </source>
</evidence>
<name>A0A139HVM8_9PEZI</name>
<proteinExistence type="predicted"/>
<protein>
    <submittedName>
        <fullName evidence="1">Uncharacterized protein</fullName>
    </submittedName>
</protein>
<dbReference type="EMBL" id="LFZN01000006">
    <property type="protein sequence ID" value="KXT06496.1"/>
    <property type="molecule type" value="Genomic_DNA"/>
</dbReference>
<sequence length="170" mass="18009">MDVCQTDSKMHRGCCSEQAACLQRQRSHFHFAPLHTHTSGSRPAAPGTPTRQYTFSLLSSSLTPSHASLQLLLFQVVLQAASGKPDHALAFDEQAVMALDLLPNVLMTCAVPFPSPPAADHDVGALVKVAIVFARLAVGGGAAVSHLSRKLGRCTESTDGQPGAQVERVK</sequence>
<evidence type="ECO:0000313" key="1">
    <source>
        <dbReference type="EMBL" id="KXT06496.1"/>
    </source>
</evidence>
<reference evidence="1 2" key="1">
    <citation type="submission" date="2015-07" db="EMBL/GenBank/DDBJ databases">
        <title>Comparative genomics of the Sigatoka disease complex on banana suggests a link between parallel evolutionary changes in Pseudocercospora fijiensis and Pseudocercospora eumusae and increased virulence on the banana host.</title>
        <authorList>
            <person name="Chang T.-C."/>
            <person name="Salvucci A."/>
            <person name="Crous P.W."/>
            <person name="Stergiopoulos I."/>
        </authorList>
    </citation>
    <scope>NUCLEOTIDE SEQUENCE [LARGE SCALE GENOMIC DNA]</scope>
    <source>
        <strain evidence="1 2">CBS 114824</strain>
    </source>
</reference>
<dbReference type="AlphaFoldDB" id="A0A139HVM8"/>
<keyword evidence="2" id="KW-1185">Reference proteome</keyword>